<evidence type="ECO:0000313" key="1">
    <source>
        <dbReference type="EMBL" id="KAG2214555.1"/>
    </source>
</evidence>
<dbReference type="AlphaFoldDB" id="A0A8H7RPY5"/>
<dbReference type="EMBL" id="JAEPRC010000024">
    <property type="protein sequence ID" value="KAG2214555.1"/>
    <property type="molecule type" value="Genomic_DNA"/>
</dbReference>
<gene>
    <name evidence="1" type="ORF">INT46_003105</name>
</gene>
<name>A0A8H7RPY5_9FUNG</name>
<sequence length="266" mass="29777">MKITKPNWYPAVSYALKYIQYTNKAELELGNLGKKAKWNRWAQRCLIRIQAYESALEKEKSSLKKGKIPLVVNPPKTAITDSVKLDIVAVHDHAVTTEIMLIGATEVDDALDTSRNRIQVLVAVVRDAIFKHHSETITENIIKELCADITAEELETCLLIYTLIMLYVPSKKNWYSMPHHLPFVLMANEILRASGYNKFAISVYPLTMPGKLNALAIDAPSLFSLFCSSKLKKGVTKLDIYAFGSRKIVSKEVATENNQAIAGSYG</sequence>
<proteinExistence type="predicted"/>
<comment type="caution">
    <text evidence="1">The sequence shown here is derived from an EMBL/GenBank/DDBJ whole genome shotgun (WGS) entry which is preliminary data.</text>
</comment>
<organism evidence="1 2">
    <name type="scientific">Mucor plumbeus</name>
    <dbReference type="NCBI Taxonomy" id="97098"/>
    <lineage>
        <taxon>Eukaryota</taxon>
        <taxon>Fungi</taxon>
        <taxon>Fungi incertae sedis</taxon>
        <taxon>Mucoromycota</taxon>
        <taxon>Mucoromycotina</taxon>
        <taxon>Mucoromycetes</taxon>
        <taxon>Mucorales</taxon>
        <taxon>Mucorineae</taxon>
        <taxon>Mucoraceae</taxon>
        <taxon>Mucor</taxon>
    </lineage>
</organism>
<evidence type="ECO:0000313" key="2">
    <source>
        <dbReference type="Proteomes" id="UP000650833"/>
    </source>
</evidence>
<protein>
    <submittedName>
        <fullName evidence="1">Uncharacterized protein</fullName>
    </submittedName>
</protein>
<keyword evidence="2" id="KW-1185">Reference proteome</keyword>
<reference evidence="1" key="1">
    <citation type="submission" date="2020-12" db="EMBL/GenBank/DDBJ databases">
        <title>Metabolic potential, ecology and presence of endohyphal bacteria is reflected in genomic diversity of Mucoromycotina.</title>
        <authorList>
            <person name="Muszewska A."/>
            <person name="Okrasinska A."/>
            <person name="Steczkiewicz K."/>
            <person name="Drgas O."/>
            <person name="Orlowska M."/>
            <person name="Perlinska-Lenart U."/>
            <person name="Aleksandrzak-Piekarczyk T."/>
            <person name="Szatraj K."/>
            <person name="Zielenkiewicz U."/>
            <person name="Pilsyk S."/>
            <person name="Malc E."/>
            <person name="Mieczkowski P."/>
            <person name="Kruszewska J.S."/>
            <person name="Biernat P."/>
            <person name="Pawlowska J."/>
        </authorList>
    </citation>
    <scope>NUCLEOTIDE SEQUENCE</scope>
    <source>
        <strain evidence="1">CBS 226.32</strain>
    </source>
</reference>
<accession>A0A8H7RPY5</accession>
<dbReference type="Proteomes" id="UP000650833">
    <property type="component" value="Unassembled WGS sequence"/>
</dbReference>
<dbReference type="OrthoDB" id="2289268at2759"/>